<feature type="domain" description="Nodulin-like" evidence="2">
    <location>
        <begin position="11"/>
        <end position="74"/>
    </location>
</feature>
<reference evidence="3 4" key="2">
    <citation type="submission" date="2017-09" db="EMBL/GenBank/DDBJ databases">
        <title>Extensive intraspecific genome diversity in a model arbuscular mycorrhizal fungus.</title>
        <authorList>
            <person name="Chen E.C."/>
            <person name="Morin E."/>
            <person name="Beaudet D."/>
            <person name="Noel J."/>
            <person name="Ndikumana S."/>
            <person name="Charron P."/>
            <person name="St-Onge C."/>
            <person name="Giorgi J."/>
            <person name="Grigoriev I.V."/>
            <person name="Roux C."/>
            <person name="Martin F.M."/>
            <person name="Corradi N."/>
        </authorList>
    </citation>
    <scope>NUCLEOTIDE SEQUENCE [LARGE SCALE GENOMIC DNA]</scope>
    <source>
        <strain evidence="3 4">A5</strain>
    </source>
</reference>
<dbReference type="SUPFAM" id="SSF103473">
    <property type="entry name" value="MFS general substrate transporter"/>
    <property type="match status" value="1"/>
</dbReference>
<protein>
    <recommendedName>
        <fullName evidence="2">Nodulin-like domain-containing protein</fullName>
    </recommendedName>
</protein>
<dbReference type="Pfam" id="PF06813">
    <property type="entry name" value="Nodulin-like"/>
    <property type="match status" value="1"/>
</dbReference>
<dbReference type="VEuPathDB" id="FungiDB:RhiirFUN_012234"/>
<sequence length="79" mass="8802">MKSIKLSRKTLSFISALLISSLCGTQYAFSVYSTSVAERLGFSSVQINTIGSSANYGLFFFGPFFGYIVDTYPSRIERY</sequence>
<dbReference type="InterPro" id="IPR036259">
    <property type="entry name" value="MFS_trans_sf"/>
</dbReference>
<comment type="caution">
    <text evidence="3">The sequence shown here is derived from an EMBL/GenBank/DDBJ whole genome shotgun (WGS) entry which is preliminary data.</text>
</comment>
<dbReference type="Gene3D" id="1.20.1250.20">
    <property type="entry name" value="MFS general substrate transporter like domains"/>
    <property type="match status" value="1"/>
</dbReference>
<keyword evidence="1" id="KW-0472">Membrane</keyword>
<accession>A0A2N0PLH9</accession>
<keyword evidence="1" id="KW-1133">Transmembrane helix</keyword>
<reference evidence="3 4" key="1">
    <citation type="submission" date="2016-04" db="EMBL/GenBank/DDBJ databases">
        <title>Genome analyses suggest a sexual origin of heterokaryosis in a supposedly ancient asexual fungus.</title>
        <authorList>
            <person name="Ropars J."/>
            <person name="Sedzielewska K."/>
            <person name="Noel J."/>
            <person name="Charron P."/>
            <person name="Farinelli L."/>
            <person name="Marton T."/>
            <person name="Kruger M."/>
            <person name="Pelin A."/>
            <person name="Brachmann A."/>
            <person name="Corradi N."/>
        </authorList>
    </citation>
    <scope>NUCLEOTIDE SEQUENCE [LARGE SCALE GENOMIC DNA]</scope>
    <source>
        <strain evidence="3 4">A5</strain>
    </source>
</reference>
<name>A0A2N0PLH9_9GLOM</name>
<evidence type="ECO:0000313" key="3">
    <source>
        <dbReference type="EMBL" id="PKC07683.1"/>
    </source>
</evidence>
<organism evidence="3 4">
    <name type="scientific">Rhizophagus irregularis</name>
    <dbReference type="NCBI Taxonomy" id="588596"/>
    <lineage>
        <taxon>Eukaryota</taxon>
        <taxon>Fungi</taxon>
        <taxon>Fungi incertae sedis</taxon>
        <taxon>Mucoromycota</taxon>
        <taxon>Glomeromycotina</taxon>
        <taxon>Glomeromycetes</taxon>
        <taxon>Glomerales</taxon>
        <taxon>Glomeraceae</taxon>
        <taxon>Rhizophagus</taxon>
    </lineage>
</organism>
<dbReference type="InterPro" id="IPR010658">
    <property type="entry name" value="Nodulin-like"/>
</dbReference>
<gene>
    <name evidence="3" type="ORF">RhiirA5_417901</name>
</gene>
<evidence type="ECO:0000259" key="2">
    <source>
        <dbReference type="Pfam" id="PF06813"/>
    </source>
</evidence>
<evidence type="ECO:0000313" key="4">
    <source>
        <dbReference type="Proteomes" id="UP000232722"/>
    </source>
</evidence>
<evidence type="ECO:0000256" key="1">
    <source>
        <dbReference type="SAM" id="Phobius"/>
    </source>
</evidence>
<dbReference type="VEuPathDB" id="FungiDB:FUN_015044"/>
<dbReference type="VEuPathDB" id="FungiDB:RhiirA1_334675"/>
<dbReference type="AlphaFoldDB" id="A0A2N0PLH9"/>
<dbReference type="Proteomes" id="UP000232722">
    <property type="component" value="Unassembled WGS sequence"/>
</dbReference>
<feature type="transmembrane region" description="Helical" evidence="1">
    <location>
        <begin position="54"/>
        <end position="72"/>
    </location>
</feature>
<dbReference type="EMBL" id="LLXJ01000617">
    <property type="protein sequence ID" value="PKC07683.1"/>
    <property type="molecule type" value="Genomic_DNA"/>
</dbReference>
<keyword evidence="1" id="KW-0812">Transmembrane</keyword>
<proteinExistence type="predicted"/>